<name>A0A5B7K0G7_PORTR</name>
<dbReference type="Proteomes" id="UP000324222">
    <property type="component" value="Unassembled WGS sequence"/>
</dbReference>
<comment type="caution">
    <text evidence="1">The sequence shown here is derived from an EMBL/GenBank/DDBJ whole genome shotgun (WGS) entry which is preliminary data.</text>
</comment>
<evidence type="ECO:0000313" key="2">
    <source>
        <dbReference type="Proteomes" id="UP000324222"/>
    </source>
</evidence>
<gene>
    <name evidence="1" type="ORF">E2C01_098130</name>
</gene>
<reference evidence="1 2" key="1">
    <citation type="submission" date="2019-05" db="EMBL/GenBank/DDBJ databases">
        <title>Another draft genome of Portunus trituberculatus and its Hox gene families provides insights of decapod evolution.</title>
        <authorList>
            <person name="Jeong J.-H."/>
            <person name="Song I."/>
            <person name="Kim S."/>
            <person name="Choi T."/>
            <person name="Kim D."/>
            <person name="Ryu S."/>
            <person name="Kim W."/>
        </authorList>
    </citation>
    <scope>NUCLEOTIDE SEQUENCE [LARGE SCALE GENOMIC DNA]</scope>
    <source>
        <tissue evidence="1">Muscle</tissue>
    </source>
</reference>
<evidence type="ECO:0000313" key="1">
    <source>
        <dbReference type="EMBL" id="MPD02541.1"/>
    </source>
</evidence>
<sequence length="77" mass="8768">MIVTNGEGLEWDVNGSVMDKLVKCMGLSEWRNKMEQKSTFRVVVIEAPMAQCMDVNARSYKWSEGKVSQMCDMGEDE</sequence>
<protein>
    <submittedName>
        <fullName evidence="1">Uncharacterized protein</fullName>
    </submittedName>
</protein>
<keyword evidence="2" id="KW-1185">Reference proteome</keyword>
<organism evidence="1 2">
    <name type="scientific">Portunus trituberculatus</name>
    <name type="common">Swimming crab</name>
    <name type="synonym">Neptunus trituberculatus</name>
    <dbReference type="NCBI Taxonomy" id="210409"/>
    <lineage>
        <taxon>Eukaryota</taxon>
        <taxon>Metazoa</taxon>
        <taxon>Ecdysozoa</taxon>
        <taxon>Arthropoda</taxon>
        <taxon>Crustacea</taxon>
        <taxon>Multicrustacea</taxon>
        <taxon>Malacostraca</taxon>
        <taxon>Eumalacostraca</taxon>
        <taxon>Eucarida</taxon>
        <taxon>Decapoda</taxon>
        <taxon>Pleocyemata</taxon>
        <taxon>Brachyura</taxon>
        <taxon>Eubrachyura</taxon>
        <taxon>Portunoidea</taxon>
        <taxon>Portunidae</taxon>
        <taxon>Portuninae</taxon>
        <taxon>Portunus</taxon>
    </lineage>
</organism>
<dbReference type="AlphaFoldDB" id="A0A5B7K0G7"/>
<proteinExistence type="predicted"/>
<dbReference type="EMBL" id="VSRR010131910">
    <property type="protein sequence ID" value="MPD02541.1"/>
    <property type="molecule type" value="Genomic_DNA"/>
</dbReference>
<accession>A0A5B7K0G7</accession>